<feature type="signal peptide" evidence="2">
    <location>
        <begin position="1"/>
        <end position="24"/>
    </location>
</feature>
<comment type="caution">
    <text evidence="4">The sequence shown here is derived from an EMBL/GenBank/DDBJ whole genome shotgun (WGS) entry which is preliminary data.</text>
</comment>
<dbReference type="InterPro" id="IPR036582">
    <property type="entry name" value="Mao_N_sf"/>
</dbReference>
<gene>
    <name evidence="4" type="ORF">IAC74_07825</name>
</gene>
<dbReference type="Pfam" id="PF07833">
    <property type="entry name" value="Cu_amine_oxidN1"/>
    <property type="match status" value="1"/>
</dbReference>
<feature type="compositionally biased region" description="Polar residues" evidence="1">
    <location>
        <begin position="883"/>
        <end position="892"/>
    </location>
</feature>
<feature type="chain" id="PRO_5039527411" evidence="2">
    <location>
        <begin position="25"/>
        <end position="892"/>
    </location>
</feature>
<reference evidence="4" key="2">
    <citation type="journal article" date="2021" name="PeerJ">
        <title>Extensive microbial diversity within the chicken gut microbiome revealed by metagenomics and culture.</title>
        <authorList>
            <person name="Gilroy R."/>
            <person name="Ravi A."/>
            <person name="Getino M."/>
            <person name="Pursley I."/>
            <person name="Horton D.L."/>
            <person name="Alikhan N.F."/>
            <person name="Baker D."/>
            <person name="Gharbi K."/>
            <person name="Hall N."/>
            <person name="Watson M."/>
            <person name="Adriaenssens E.M."/>
            <person name="Foster-Nyarko E."/>
            <person name="Jarju S."/>
            <person name="Secka A."/>
            <person name="Antonio M."/>
            <person name="Oren A."/>
            <person name="Chaudhuri R.R."/>
            <person name="La Ragione R."/>
            <person name="Hildebrand F."/>
            <person name="Pallen M.J."/>
        </authorList>
    </citation>
    <scope>NUCLEOTIDE SEQUENCE</scope>
    <source>
        <strain evidence="4">4920</strain>
    </source>
</reference>
<dbReference type="SUPFAM" id="SSF55383">
    <property type="entry name" value="Copper amine oxidase, domain N"/>
    <property type="match status" value="2"/>
</dbReference>
<dbReference type="Gene3D" id="3.30.457.10">
    <property type="entry name" value="Copper amine oxidase-like, N-terminal domain"/>
    <property type="match status" value="1"/>
</dbReference>
<evidence type="ECO:0000313" key="5">
    <source>
        <dbReference type="Proteomes" id="UP000886743"/>
    </source>
</evidence>
<evidence type="ECO:0000256" key="1">
    <source>
        <dbReference type="SAM" id="MobiDB-lite"/>
    </source>
</evidence>
<proteinExistence type="predicted"/>
<sequence length="892" mass="100266">MCKQLSIVVLFLSLVFCFGTAASAQQPPIEVEFEKTGGGQWIYCNNPEFVRESDLSTIENPNATYLLKNEALAPDNYSVFYCFYNWNMFDIEADIEFVAQEDSVITICSAGFYLPRGEEAWDCIPVWSDYLGVNIKTLNQYAQSVPFAGETGLPKTIALKKGERDWVGKYIYNYSVVRPHMTFNMLVDFTIESGSVDVNFAGLKHYGILNDRSYHDPDAAPGKYYNDTSVKGIETQSLPMVEAGLEVVIDADTPNGENLPVKVYNQFYNDGNVVPYWMTNINPSRDAYRISKDAAAGSDMLTLEYRDDSKLGYYGPDVPQSGRNNIWLFDIYHHNTLGYEPGMPWDAATHVPNAPNGNTLDPDNPPNVDYEFNLGNFGVTNRYNLTVTNLDTKTRTLNYILETSLSSNIVIVRDQYGNILNPYTHSTADAFALCKGTNPDKKEDCMFSTEVLPGQTKSFILDVILPTNCYGGIVNILRADEYKYLQDPGSTPLPSYTEFYEYKDYFYTGDTYMKWENGSLYRYAGSLCWQHVPLPGSAAMLLANRSADFTLIKTKDGYAGRFCGWDGLGWNVAARNEQNKVYFFDESMNLIREQEFPAYIDDFSYSGGVLYVQADGQQFQSEDGVGFAPMESGVTFAAPNDTGMFIWKDGRLYQRGSGGDVQLQYESRAPQELFSAGGLLYYRKSWKSYYTDADTPNILSVSSDGVYWTDLAFPNSFYELQDVTYLDGKIYIDCRYQTFTFDYAPDETYVKVQVGDRLLGFDTPAKTVNDRTMVPLRFFFESLQAQVAWDEATQTVTVTQGGNTVTLQIGSDLAYVNGVETILDVPAYTENDRTMIPTRFLAESLGYRVEWDEESRTASISEMPAQAPTPTQTPPSVPDTVPAQQEQEAAGL</sequence>
<feature type="domain" description="Copper amine oxidase-like N-terminal" evidence="3">
    <location>
        <begin position="757"/>
        <end position="860"/>
    </location>
</feature>
<dbReference type="Proteomes" id="UP000886743">
    <property type="component" value="Unassembled WGS sequence"/>
</dbReference>
<feature type="region of interest" description="Disordered" evidence="1">
    <location>
        <begin position="853"/>
        <end position="892"/>
    </location>
</feature>
<organism evidence="4 5">
    <name type="scientific">Candidatus Aphodoplasma excrementigallinarum</name>
    <dbReference type="NCBI Taxonomy" id="2840673"/>
    <lineage>
        <taxon>Bacteria</taxon>
        <taxon>Bacillati</taxon>
        <taxon>Bacillota</taxon>
        <taxon>Clostridia</taxon>
        <taxon>Eubacteriales</taxon>
        <taxon>Candidatus Aphodoplasma</taxon>
    </lineage>
</organism>
<evidence type="ECO:0000259" key="3">
    <source>
        <dbReference type="Pfam" id="PF07833"/>
    </source>
</evidence>
<dbReference type="EMBL" id="DVOF01000237">
    <property type="protein sequence ID" value="HIV03468.1"/>
    <property type="molecule type" value="Genomic_DNA"/>
</dbReference>
<name>A0A9D1NJ87_9FIRM</name>
<dbReference type="InterPro" id="IPR012854">
    <property type="entry name" value="Cu_amine_oxidase-like_N"/>
</dbReference>
<protein>
    <submittedName>
        <fullName evidence="4">Copper amine oxidase N-terminal domain-containing protein</fullName>
    </submittedName>
</protein>
<accession>A0A9D1NJ87</accession>
<keyword evidence="2" id="KW-0732">Signal</keyword>
<evidence type="ECO:0000256" key="2">
    <source>
        <dbReference type="SAM" id="SignalP"/>
    </source>
</evidence>
<evidence type="ECO:0000313" key="4">
    <source>
        <dbReference type="EMBL" id="HIV03468.1"/>
    </source>
</evidence>
<dbReference type="AlphaFoldDB" id="A0A9D1NJ87"/>
<reference evidence="4" key="1">
    <citation type="submission" date="2020-10" db="EMBL/GenBank/DDBJ databases">
        <authorList>
            <person name="Gilroy R."/>
        </authorList>
    </citation>
    <scope>NUCLEOTIDE SEQUENCE</scope>
    <source>
        <strain evidence="4">4920</strain>
    </source>
</reference>